<evidence type="ECO:0000313" key="2">
    <source>
        <dbReference type="Proteomes" id="UP001470230"/>
    </source>
</evidence>
<organism evidence="1 2">
    <name type="scientific">Tritrichomonas musculus</name>
    <dbReference type="NCBI Taxonomy" id="1915356"/>
    <lineage>
        <taxon>Eukaryota</taxon>
        <taxon>Metamonada</taxon>
        <taxon>Parabasalia</taxon>
        <taxon>Tritrichomonadida</taxon>
        <taxon>Tritrichomonadidae</taxon>
        <taxon>Tritrichomonas</taxon>
    </lineage>
</organism>
<dbReference type="Proteomes" id="UP001470230">
    <property type="component" value="Unassembled WGS sequence"/>
</dbReference>
<accession>A0ABR2IEB5</accession>
<dbReference type="EMBL" id="JAPFFF010000018">
    <property type="protein sequence ID" value="KAK8861157.1"/>
    <property type="molecule type" value="Genomic_DNA"/>
</dbReference>
<evidence type="ECO:0000313" key="1">
    <source>
        <dbReference type="EMBL" id="KAK8861157.1"/>
    </source>
</evidence>
<name>A0ABR2IEB5_9EUKA</name>
<reference evidence="1 2" key="1">
    <citation type="submission" date="2024-04" db="EMBL/GenBank/DDBJ databases">
        <title>Tritrichomonas musculus Genome.</title>
        <authorList>
            <person name="Alves-Ferreira E."/>
            <person name="Grigg M."/>
            <person name="Lorenzi H."/>
            <person name="Galac M."/>
        </authorList>
    </citation>
    <scope>NUCLEOTIDE SEQUENCE [LARGE SCALE GENOMIC DNA]</scope>
    <source>
        <strain evidence="1 2">EAF2021</strain>
    </source>
</reference>
<keyword evidence="2" id="KW-1185">Reference proteome</keyword>
<comment type="caution">
    <text evidence="1">The sequence shown here is derived from an EMBL/GenBank/DDBJ whole genome shotgun (WGS) entry which is preliminary data.</text>
</comment>
<gene>
    <name evidence="1" type="ORF">M9Y10_012852</name>
</gene>
<proteinExistence type="predicted"/>
<sequence length="107" mass="12551">MYIISSNFLKKKNLKIPKESNFICKSSDIYVNPATVPNIQNRYKEKITKQCPWSLKDINLLKKLMNDIGPNCTKLSSYFEKRSIKSIYNKASKLYKAREILKKPFLN</sequence>
<protein>
    <submittedName>
        <fullName evidence="1">Uncharacterized protein</fullName>
    </submittedName>
</protein>